<sequence>MAREACWELRARSGRAVLARSADEEYDPGRLKLPGSLVSALHEWAGVAESVRSVESADAELVSRRGEHLAKLLAAETGGRVDYVDPLSGAVEHIGRSRSATAIQRGGVPIAPVAPTPWGTGLTVSAIVAALVTVILVAVTRGLGDVSAVLAVFVNIGVAAGFAPSIWLGRHVPVWRWVAYGTALGIVLSWVAGLLSLLG</sequence>
<dbReference type="Proteomes" id="UP001501218">
    <property type="component" value="Unassembled WGS sequence"/>
</dbReference>
<dbReference type="EMBL" id="BAAARA010000003">
    <property type="protein sequence ID" value="GAA2337829.1"/>
    <property type="molecule type" value="Genomic_DNA"/>
</dbReference>
<name>A0ABN3FUF8_9PSEU</name>
<accession>A0ABN3FUF8</accession>
<evidence type="ECO:0000313" key="2">
    <source>
        <dbReference type="EMBL" id="GAA2337829.1"/>
    </source>
</evidence>
<keyword evidence="1" id="KW-0472">Membrane</keyword>
<reference evidence="2 3" key="1">
    <citation type="journal article" date="2019" name="Int. J. Syst. Evol. Microbiol.">
        <title>The Global Catalogue of Microorganisms (GCM) 10K type strain sequencing project: providing services to taxonomists for standard genome sequencing and annotation.</title>
        <authorList>
            <consortium name="The Broad Institute Genomics Platform"/>
            <consortium name="The Broad Institute Genome Sequencing Center for Infectious Disease"/>
            <person name="Wu L."/>
            <person name="Ma J."/>
        </authorList>
    </citation>
    <scope>NUCLEOTIDE SEQUENCE [LARGE SCALE GENOMIC DNA]</scope>
    <source>
        <strain evidence="2 3">JCM 16221</strain>
    </source>
</reference>
<evidence type="ECO:0000256" key="1">
    <source>
        <dbReference type="SAM" id="Phobius"/>
    </source>
</evidence>
<dbReference type="Pfam" id="PF10801">
    <property type="entry name" value="DUF2537"/>
    <property type="match status" value="1"/>
</dbReference>
<proteinExistence type="predicted"/>
<comment type="caution">
    <text evidence="2">The sequence shown here is derived from an EMBL/GenBank/DDBJ whole genome shotgun (WGS) entry which is preliminary data.</text>
</comment>
<keyword evidence="3" id="KW-1185">Reference proteome</keyword>
<feature type="transmembrane region" description="Helical" evidence="1">
    <location>
        <begin position="118"/>
        <end position="139"/>
    </location>
</feature>
<organism evidence="2 3">
    <name type="scientific">Saccharopolyspora halophila</name>
    <dbReference type="NCBI Taxonomy" id="405551"/>
    <lineage>
        <taxon>Bacteria</taxon>
        <taxon>Bacillati</taxon>
        <taxon>Actinomycetota</taxon>
        <taxon>Actinomycetes</taxon>
        <taxon>Pseudonocardiales</taxon>
        <taxon>Pseudonocardiaceae</taxon>
        <taxon>Saccharopolyspora</taxon>
    </lineage>
</organism>
<feature type="transmembrane region" description="Helical" evidence="1">
    <location>
        <begin position="174"/>
        <end position="198"/>
    </location>
</feature>
<dbReference type="InterPro" id="IPR024244">
    <property type="entry name" value="DUF2537"/>
</dbReference>
<evidence type="ECO:0000313" key="3">
    <source>
        <dbReference type="Proteomes" id="UP001501218"/>
    </source>
</evidence>
<feature type="transmembrane region" description="Helical" evidence="1">
    <location>
        <begin position="146"/>
        <end position="168"/>
    </location>
</feature>
<gene>
    <name evidence="2" type="ORF">GCM10009854_12470</name>
</gene>
<keyword evidence="1" id="KW-1133">Transmembrane helix</keyword>
<keyword evidence="1" id="KW-0812">Transmembrane</keyword>
<dbReference type="RefSeq" id="WP_344128085.1">
    <property type="nucleotide sequence ID" value="NZ_BAAARA010000003.1"/>
</dbReference>
<protein>
    <submittedName>
        <fullName evidence="2">DUF2537 domain-containing protein</fullName>
    </submittedName>
</protein>